<protein>
    <submittedName>
        <fullName evidence="1">Ketoacyl-synt-domain-containing protein</fullName>
    </submittedName>
</protein>
<accession>A0ACC0D6S0</accession>
<dbReference type="EMBL" id="MU394301">
    <property type="protein sequence ID" value="KAI6088387.1"/>
    <property type="molecule type" value="Genomic_DNA"/>
</dbReference>
<sequence>MGGPEPDAVEPIAVVGMGCRFPGTATSPSQLWQMLHSGESAWSEIPKDRFDISSYFHPSGNRQGSIPFRGGHFLKENIGAFDSSFFSIPADEAKAIDPQQRMLLEVAVEALDNAGVDRNSLKQTETGVWIGSFVKDYEQIVLRDPDDSPKYAATGNGIAILSNRISFFLDVRGPSMTIDTGCSASMVCVHNACQSLRNGDINMALAGGVGLIVTPQTMMPMTALNFLSSDGKCYTFDARANGYGRGEGTGIVVLKRLRDAIRDNDNIRAVIRGSRVNQDGRTPGITLPSAEAQLHNIRAAYENAGLSVDKTAYVECHGTGTRAGDWRELKAISDALCAGRTVDEPLHVGSVKTNIGHLEGCAGIAGLIKGILTIENGMIPRHLNFETPNPEIDLQGWKVKVPITNTNWPMKGLRRVSVNCFGYGGTNAHVILDDAAHYLSQRGLTAHHNTTIIDDGLRNLTPRLRGEDTSFFTESRRSVSSNHGLRAPVRDSQTHLFVFSAHEQKVLLRMIHDHTTHVEQRIDSASDNVMENLAYTLGCRRTKLPWRASVVARSPGDLVQKLTELQPRDFIRGSDDTPARVAFVFAGQGAQWFAMGRELLGFDIFLQSIIQATSYLRSHTGCPFNLLAELLKDEDSSRINEPEISQPATTAIQIALVDLLTLYLGVSPSSVCGHSSGEIAAAYTSGFLSREQAWELAFYRGRCASTLQASEDTENHKGGMLAVGLSSSEVQKYVDRVGNDRVAVACINSPISVTLSGDVDKIQELQAIFEAEGIFRRVLVVGVAYHSHHMKRCETEYLQSIAHIMPRKPVRQVIRHPHGQGKLVTLDEICPASESGDCYTSNETPIMYSSVTGRAINWEELCPEYWLRNMVSPVQFAGAMHEMVSRKDDERPSMVVELSPHSSLQGPIKQILDAEENLKQRPPYISVLRRNKDAAVTFLEAVGRLWGHGCNVSMPWVVMRNVQVGQPKLLVDLPKYPWNHDSVYWHESHLSRANRFQVHGRYDLVGRPTLDSTPFQPRWRGFFRVSENPWIQDHRVQNTIIYPAAGMITMVLEAAKQVASDNISAIEITQFKIHKAMIIPLTPRGLEYTLNLNKQTRQSDGASGFQFSICSKPLDKPWEEHGSGFVAIHYRTSAGGARAERRALRERISHAEECCKAYVAAKDKSGEVVIPRQLYETLDVIGMNYGPLFQNIHSLHKRDNACVSVIRIPDTKSAMPEKFEYPHIIHPATLDSIFQTAFAISSEPMVPSLIGSVYISADSHALSKSGKHLLAHTRADRRGRRDASVSFTVGDDSWVGSQSPLIIVKDMTFTALAPIPMNIKNAFLPNHRNLCSEILWEKQELSFQRSSEQEAAGGDDDELDLKNEFLVLIPADASPGIDRLREELARRLNCQFRTLNSIGKHEMLPELCISLLEADGRVLVWDWSEQDFLAFRTVIASTKGIFWVTRGSQREAMNPQACLIHALGRTIHSEYPMKRLVSFDVDINTDFSSSSIGLYTDLFSNLIRRSFFGPQTTQPVETEYIERNGQILVPRLFPIKSLSSKIERGSAPGAPELQLMPPANVRPLKLEMGDIGDVRSLYWTDDLDARLPLSANDARVRVMTSMLSDLDNDIVHGRIRNEPLGTDVYGVVEEIGNNVTDLNVGDHVVGIARGSLRDYIKCDSRLLCRSTDLEFQRGYPYLLTSFSVAKYALGDLNPGDIVLIHAAESLFGQTALQLAISAGATVLASANTNHQRGVLHHFWKLPEKHIIDDAPDVLTETVLGLTNNKGVDVIYDSAARSRNVNTICIKEGGRIISFANKPDRTGVTVPRPEHMNKSFCCTVIDIPHLVKYQPQRLGSALAYVCPRIMSGTFKVWHSGHPRLYDHADLVDAFKTLGLNSAGAQISCQRSESKMVPILPPPPRSVSNHVRGDATYVLSGGFGGLGIEVAKLLAVNGAKNIVFLSRSGRKSRLAKSCLDLFQKMKISVRVYKVDISDREAIERASSEIKQLMPPIKGVFQCAAVLRDSVFENMTYEDWQLATKPKTTGSWNLYQVFGNDLDFLIFLSSSAGIIGNRGQANYAAGNAFQDALAHHINKAGKGVTRAVSLDLGPILGAGMLAEDPQTLDKLKAIGFFGIRLQDFKRIVESAITGYTEGDEKMPTQVVMGVGTGGLMRQNKPADPYWTRTALFTHLNQVDLPEGSETDPEGAVELQNTTRILLAQTTDAEEARCIISKGLRMVFAKNMEVDVSEVDESKPPSNYGVDSLAAVGLRNWVARECKADVSIFEMLSESSIRELSTTIVERREN</sequence>
<reference evidence="1 2" key="1">
    <citation type="journal article" date="2022" name="New Phytol.">
        <title>Ecological generalism drives hyperdiversity of secondary metabolite gene clusters in xylarialean endophytes.</title>
        <authorList>
            <person name="Franco M.E.E."/>
            <person name="Wisecaver J.H."/>
            <person name="Arnold A.E."/>
            <person name="Ju Y.M."/>
            <person name="Slot J.C."/>
            <person name="Ahrendt S."/>
            <person name="Moore L.P."/>
            <person name="Eastman K.E."/>
            <person name="Scott K."/>
            <person name="Konkel Z."/>
            <person name="Mondo S.J."/>
            <person name="Kuo A."/>
            <person name="Hayes R.D."/>
            <person name="Haridas S."/>
            <person name="Andreopoulos B."/>
            <person name="Riley R."/>
            <person name="LaButti K."/>
            <person name="Pangilinan J."/>
            <person name="Lipzen A."/>
            <person name="Amirebrahimi M."/>
            <person name="Yan J."/>
            <person name="Adam C."/>
            <person name="Keymanesh K."/>
            <person name="Ng V."/>
            <person name="Louie K."/>
            <person name="Northen T."/>
            <person name="Drula E."/>
            <person name="Henrissat B."/>
            <person name="Hsieh H.M."/>
            <person name="Youens-Clark K."/>
            <person name="Lutzoni F."/>
            <person name="Miadlikowska J."/>
            <person name="Eastwood D.C."/>
            <person name="Hamelin R.C."/>
            <person name="Grigoriev I.V."/>
            <person name="U'Ren J.M."/>
        </authorList>
    </citation>
    <scope>NUCLEOTIDE SEQUENCE [LARGE SCALE GENOMIC DNA]</scope>
    <source>
        <strain evidence="1 2">ER1909</strain>
    </source>
</reference>
<name>A0ACC0D6S0_9PEZI</name>
<evidence type="ECO:0000313" key="2">
    <source>
        <dbReference type="Proteomes" id="UP001497680"/>
    </source>
</evidence>
<organism evidence="1 2">
    <name type="scientific">Hypoxylon rubiginosum</name>
    <dbReference type="NCBI Taxonomy" id="110542"/>
    <lineage>
        <taxon>Eukaryota</taxon>
        <taxon>Fungi</taxon>
        <taxon>Dikarya</taxon>
        <taxon>Ascomycota</taxon>
        <taxon>Pezizomycotina</taxon>
        <taxon>Sordariomycetes</taxon>
        <taxon>Xylariomycetidae</taxon>
        <taxon>Xylariales</taxon>
        <taxon>Hypoxylaceae</taxon>
        <taxon>Hypoxylon</taxon>
    </lineage>
</organism>
<evidence type="ECO:0000313" key="1">
    <source>
        <dbReference type="EMBL" id="KAI6088387.1"/>
    </source>
</evidence>
<keyword evidence="2" id="KW-1185">Reference proteome</keyword>
<comment type="caution">
    <text evidence="1">The sequence shown here is derived from an EMBL/GenBank/DDBJ whole genome shotgun (WGS) entry which is preliminary data.</text>
</comment>
<gene>
    <name evidence="1" type="ORF">F4821DRAFT_257885</name>
</gene>
<proteinExistence type="predicted"/>
<dbReference type="Proteomes" id="UP001497680">
    <property type="component" value="Unassembled WGS sequence"/>
</dbReference>